<dbReference type="Proteomes" id="UP001175271">
    <property type="component" value="Unassembled WGS sequence"/>
</dbReference>
<protein>
    <recommendedName>
        <fullName evidence="12">Innexin</fullName>
    </recommendedName>
</protein>
<comment type="function">
    <text evidence="12">Structural component of the gap junctions.</text>
</comment>
<evidence type="ECO:0000313" key="14">
    <source>
        <dbReference type="Proteomes" id="UP001175271"/>
    </source>
</evidence>
<accession>A0AA39MA15</accession>
<dbReference type="PANTHER" id="PTHR11893:SF44">
    <property type="entry name" value="INNEXIN"/>
    <property type="match status" value="1"/>
</dbReference>
<evidence type="ECO:0000256" key="12">
    <source>
        <dbReference type="RuleBase" id="RU010713"/>
    </source>
</evidence>
<dbReference type="InterPro" id="IPR000990">
    <property type="entry name" value="Innexin"/>
</dbReference>
<keyword evidence="7" id="KW-0965">Cell junction</keyword>
<keyword evidence="14" id="KW-1185">Reference proteome</keyword>
<feature type="transmembrane region" description="Helical" evidence="12">
    <location>
        <begin position="222"/>
        <end position="244"/>
    </location>
</feature>
<reference evidence="13" key="1">
    <citation type="submission" date="2023-06" db="EMBL/GenBank/DDBJ databases">
        <title>Genomic analysis of the entomopathogenic nematode Steinernema hermaphroditum.</title>
        <authorList>
            <person name="Schwarz E.M."/>
            <person name="Heppert J.K."/>
            <person name="Baniya A."/>
            <person name="Schwartz H.T."/>
            <person name="Tan C.-H."/>
            <person name="Antoshechkin I."/>
            <person name="Sternberg P.W."/>
            <person name="Goodrich-Blair H."/>
            <person name="Dillman A.R."/>
        </authorList>
    </citation>
    <scope>NUCLEOTIDE SEQUENCE</scope>
    <source>
        <strain evidence="13">PS9179</strain>
        <tissue evidence="13">Whole animal</tissue>
    </source>
</reference>
<evidence type="ECO:0000256" key="10">
    <source>
        <dbReference type="ARBA" id="ARBA00023136"/>
    </source>
</evidence>
<evidence type="ECO:0000256" key="4">
    <source>
        <dbReference type="ARBA" id="ARBA00022475"/>
    </source>
</evidence>
<evidence type="ECO:0000256" key="5">
    <source>
        <dbReference type="ARBA" id="ARBA00022692"/>
    </source>
</evidence>
<comment type="similarity">
    <text evidence="12">Belongs to the pannexin family.</text>
</comment>
<sequence>MLKTLCIVAAPEFVPENVEWMFRIWRILRMVFAEVVGTLSFLQPQADDDIADRLHYYYTSTFLLVTAVLISLKMFGGRPIECWLPAEFKGSWEDYTEMFCWARNTYFVPFASEFPEGDEAREDRMVSYYQWTPFFLVICAFMFYSPCLIWRIMYDKSGIRLKDIMAFATDRSNIQPHARRANIHGLSAHLSSVFKHRFKFGTGHPNHHRFFRFLNLRFYEAYLTWLYIGIKLLFLVNVLLQMYLMNLFLQTDKYSFYGIGVLRDLLMGKPWSESGNFPRVTYCDLDIRQLGQIQRHTVQCVLVINIFTEKVFILLWLWYSLLAVISFTSFFTWILSSLPFDQRKRFIARRLELADVEFKRKNFQKELDEFVRDYVKMDGVFVLKMLTIHSGILICTEVVDCMWDAFLHEKGAAVIGGIIKENGHGKLDHKLSSERTPNSQHGGFEFPNVSQRRKTSVLVPLLSVDEAHPRDHHPDLYLRPPSGFKGIHE</sequence>
<evidence type="ECO:0000256" key="9">
    <source>
        <dbReference type="ARBA" id="ARBA00023065"/>
    </source>
</evidence>
<name>A0AA39MA15_9BILA</name>
<dbReference type="EMBL" id="JAUCMV010000001">
    <property type="protein sequence ID" value="KAK0426527.1"/>
    <property type="molecule type" value="Genomic_DNA"/>
</dbReference>
<comment type="subcellular location">
    <subcellularLocation>
        <location evidence="1">Cell junction</location>
        <location evidence="1">Gap junction</location>
    </subcellularLocation>
    <subcellularLocation>
        <location evidence="2 12">Cell membrane</location>
        <topology evidence="2 12">Multi-pass membrane protein</topology>
    </subcellularLocation>
</comment>
<keyword evidence="3 12" id="KW-0813">Transport</keyword>
<feature type="transmembrane region" description="Helical" evidence="12">
    <location>
        <begin position="54"/>
        <end position="75"/>
    </location>
</feature>
<comment type="caution">
    <text evidence="13">The sequence shown here is derived from an EMBL/GenBank/DDBJ whole genome shotgun (WGS) entry which is preliminary data.</text>
</comment>
<evidence type="ECO:0000256" key="2">
    <source>
        <dbReference type="ARBA" id="ARBA00004651"/>
    </source>
</evidence>
<dbReference type="GO" id="GO:0034220">
    <property type="term" value="P:monoatomic ion transmembrane transport"/>
    <property type="evidence" value="ECO:0007669"/>
    <property type="project" value="UniProtKB-KW"/>
</dbReference>
<dbReference type="GO" id="GO:0005886">
    <property type="term" value="C:plasma membrane"/>
    <property type="evidence" value="ECO:0007669"/>
    <property type="project" value="UniProtKB-SubCell"/>
</dbReference>
<feature type="transmembrane region" description="Helical" evidence="12">
    <location>
        <begin position="131"/>
        <end position="152"/>
    </location>
</feature>
<dbReference type="PANTHER" id="PTHR11893">
    <property type="entry name" value="INNEXIN"/>
    <property type="match status" value="1"/>
</dbReference>
<organism evidence="13 14">
    <name type="scientific">Steinernema hermaphroditum</name>
    <dbReference type="NCBI Taxonomy" id="289476"/>
    <lineage>
        <taxon>Eukaryota</taxon>
        <taxon>Metazoa</taxon>
        <taxon>Ecdysozoa</taxon>
        <taxon>Nematoda</taxon>
        <taxon>Chromadorea</taxon>
        <taxon>Rhabditida</taxon>
        <taxon>Tylenchina</taxon>
        <taxon>Panagrolaimomorpha</taxon>
        <taxon>Strongyloidoidea</taxon>
        <taxon>Steinernematidae</taxon>
        <taxon>Steinernema</taxon>
    </lineage>
</organism>
<keyword evidence="10 12" id="KW-0472">Membrane</keyword>
<dbReference type="GO" id="GO:0005243">
    <property type="term" value="F:gap junction channel activity"/>
    <property type="evidence" value="ECO:0007669"/>
    <property type="project" value="TreeGrafter"/>
</dbReference>
<evidence type="ECO:0000256" key="8">
    <source>
        <dbReference type="ARBA" id="ARBA00022989"/>
    </source>
</evidence>
<evidence type="ECO:0000256" key="11">
    <source>
        <dbReference type="ARBA" id="ARBA00023303"/>
    </source>
</evidence>
<evidence type="ECO:0000256" key="1">
    <source>
        <dbReference type="ARBA" id="ARBA00004610"/>
    </source>
</evidence>
<proteinExistence type="inferred from homology"/>
<keyword evidence="8 12" id="KW-1133">Transmembrane helix</keyword>
<gene>
    <name evidence="12" type="primary">inx</name>
    <name evidence="13" type="ORF">QR680_009752</name>
</gene>
<evidence type="ECO:0000313" key="13">
    <source>
        <dbReference type="EMBL" id="KAK0426527.1"/>
    </source>
</evidence>
<feature type="transmembrane region" description="Helical" evidence="12">
    <location>
        <begin position="316"/>
        <end position="340"/>
    </location>
</feature>
<dbReference type="PROSITE" id="PS51013">
    <property type="entry name" value="PANNEXIN"/>
    <property type="match status" value="1"/>
</dbReference>
<dbReference type="PRINTS" id="PR01262">
    <property type="entry name" value="INNEXIN"/>
</dbReference>
<keyword evidence="9 12" id="KW-0406">Ion transport</keyword>
<evidence type="ECO:0000256" key="6">
    <source>
        <dbReference type="ARBA" id="ARBA00022868"/>
    </source>
</evidence>
<keyword evidence="11 12" id="KW-0407">Ion channel</keyword>
<dbReference type="AlphaFoldDB" id="A0AA39MA15"/>
<keyword evidence="5 12" id="KW-0812">Transmembrane</keyword>
<keyword evidence="4" id="KW-1003">Cell membrane</keyword>
<dbReference type="GO" id="GO:0005921">
    <property type="term" value="C:gap junction"/>
    <property type="evidence" value="ECO:0007669"/>
    <property type="project" value="UniProtKB-SubCell"/>
</dbReference>
<keyword evidence="6" id="KW-0303">Gap junction</keyword>
<evidence type="ECO:0000256" key="3">
    <source>
        <dbReference type="ARBA" id="ARBA00022448"/>
    </source>
</evidence>
<dbReference type="Pfam" id="PF00876">
    <property type="entry name" value="Innexin"/>
    <property type="match status" value="1"/>
</dbReference>
<evidence type="ECO:0000256" key="7">
    <source>
        <dbReference type="ARBA" id="ARBA00022949"/>
    </source>
</evidence>